<dbReference type="EMBL" id="CP063231">
    <property type="protein sequence ID" value="URL59596.1"/>
    <property type="molecule type" value="Genomic_DNA"/>
</dbReference>
<organism evidence="5 6">
    <name type="scientific">Luteibacter flocculans</name>
    <dbReference type="NCBI Taxonomy" id="2780091"/>
    <lineage>
        <taxon>Bacteria</taxon>
        <taxon>Pseudomonadati</taxon>
        <taxon>Pseudomonadota</taxon>
        <taxon>Gammaproteobacteria</taxon>
        <taxon>Lysobacterales</taxon>
        <taxon>Rhodanobacteraceae</taxon>
        <taxon>Luteibacter</taxon>
    </lineage>
</organism>
<protein>
    <submittedName>
        <fullName evidence="5">Helix-turn-helix transcriptional regulator</fullName>
    </submittedName>
</protein>
<dbReference type="InterPro" id="IPR015927">
    <property type="entry name" value="Peptidase_S24_S26A/B/C"/>
</dbReference>
<evidence type="ECO:0000256" key="1">
    <source>
        <dbReference type="ARBA" id="ARBA00023015"/>
    </source>
</evidence>
<evidence type="ECO:0000256" key="3">
    <source>
        <dbReference type="ARBA" id="ARBA00023163"/>
    </source>
</evidence>
<keyword evidence="3" id="KW-0804">Transcription</keyword>
<dbReference type="InterPro" id="IPR039418">
    <property type="entry name" value="LexA-like"/>
</dbReference>
<dbReference type="InterPro" id="IPR036286">
    <property type="entry name" value="LexA/Signal_pep-like_sf"/>
</dbReference>
<evidence type="ECO:0000256" key="2">
    <source>
        <dbReference type="ARBA" id="ARBA00023125"/>
    </source>
</evidence>
<keyword evidence="6" id="KW-1185">Reference proteome</keyword>
<sequence>MPTEPANAAVRRSQLQAWIDEKFAGVQNAFLADIAARTGTPANQGELSGLLSGKKSFGEKKARKLEGQAGMPAGWLDRPATSGGLTGPRAAGAQNISIDETGQSYVRFPLLEGFAGMGPGDYVADYPEVVESLRVAREWVERKLPGVPPEAIRVITGRGDSMKGQYNDGDLIFIDTRVKAFDQDSAYCFRWEGRVLVKRLQFVGRGMLRILSKNADYPAIDAPIEDIQIGGRAIAAWTLREF</sequence>
<dbReference type="PANTHER" id="PTHR40661">
    <property type="match status" value="1"/>
</dbReference>
<dbReference type="RefSeq" id="WP_250340117.1">
    <property type="nucleotide sequence ID" value="NZ_CP063231.1"/>
</dbReference>
<accession>A0ABY4TA53</accession>
<gene>
    <name evidence="5" type="ORF">IM816_05730</name>
</gene>
<name>A0ABY4TA53_9GAMM</name>
<dbReference type="Gene3D" id="2.10.109.10">
    <property type="entry name" value="Umud Fragment, subunit A"/>
    <property type="match status" value="1"/>
</dbReference>
<dbReference type="Pfam" id="PF00717">
    <property type="entry name" value="Peptidase_S24"/>
    <property type="match status" value="1"/>
</dbReference>
<dbReference type="PANTHER" id="PTHR40661:SF3">
    <property type="entry name" value="FELS-1 PROPHAGE TRANSCRIPTIONAL REGULATOR"/>
    <property type="match status" value="1"/>
</dbReference>
<dbReference type="Proteomes" id="UP001056681">
    <property type="component" value="Chromosome"/>
</dbReference>
<proteinExistence type="predicted"/>
<evidence type="ECO:0000313" key="6">
    <source>
        <dbReference type="Proteomes" id="UP001056681"/>
    </source>
</evidence>
<feature type="domain" description="Peptidase S24/S26A/S26B/S26C" evidence="4">
    <location>
        <begin position="113"/>
        <end position="234"/>
    </location>
</feature>
<keyword evidence="2" id="KW-0238">DNA-binding</keyword>
<keyword evidence="1" id="KW-0805">Transcription regulation</keyword>
<evidence type="ECO:0000313" key="5">
    <source>
        <dbReference type="EMBL" id="URL59596.1"/>
    </source>
</evidence>
<evidence type="ECO:0000259" key="4">
    <source>
        <dbReference type="Pfam" id="PF00717"/>
    </source>
</evidence>
<dbReference type="SUPFAM" id="SSF51306">
    <property type="entry name" value="LexA/Signal peptidase"/>
    <property type="match status" value="1"/>
</dbReference>
<reference evidence="5" key="1">
    <citation type="submission" date="2020-10" db="EMBL/GenBank/DDBJ databases">
        <title>Whole-genome sequence of Luteibacter sp. EIF3.</title>
        <authorList>
            <person name="Friedrich I."/>
            <person name="Hertel R."/>
            <person name="Daniel R."/>
        </authorList>
    </citation>
    <scope>NUCLEOTIDE SEQUENCE</scope>
    <source>
        <strain evidence="5">EIF3</strain>
    </source>
</reference>
<dbReference type="CDD" id="cd06529">
    <property type="entry name" value="S24_LexA-like"/>
    <property type="match status" value="1"/>
</dbReference>